<dbReference type="EMBL" id="CP014671">
    <property type="protein sequence ID" value="ANX04606.1"/>
    <property type="molecule type" value="Genomic_DNA"/>
</dbReference>
<name>A0A1B1YV33_9GAMM</name>
<accession>A0A1B1YV33</accession>
<sequence length="86" mass="8234">MAGRKSQGLLIAGAAAALFAAGGLAPLSAQAEDAKVQCMGVNACKGNSDCATASNACKGQNACKGKGVKAMTEAECKAAGGTVASE</sequence>
<keyword evidence="1" id="KW-0732">Signal</keyword>
<dbReference type="AlphaFoldDB" id="A0A1B1YV33"/>
<protein>
    <recommendedName>
        <fullName evidence="4">Silver efflux pump</fullName>
    </recommendedName>
</protein>
<feature type="chain" id="PRO_5008533093" description="Silver efflux pump" evidence="1">
    <location>
        <begin position="32"/>
        <end position="86"/>
    </location>
</feature>
<dbReference type="KEGG" id="gbi:PG2T_10795"/>
<feature type="signal peptide" evidence="1">
    <location>
        <begin position="1"/>
        <end position="31"/>
    </location>
</feature>
<dbReference type="Proteomes" id="UP000092952">
    <property type="component" value="Chromosome"/>
</dbReference>
<dbReference type="RefSeq" id="WP_068805157.1">
    <property type="nucleotide sequence ID" value="NZ_CP014671.1"/>
</dbReference>
<evidence type="ECO:0000313" key="2">
    <source>
        <dbReference type="EMBL" id="ANX04606.1"/>
    </source>
</evidence>
<evidence type="ECO:0008006" key="4">
    <source>
        <dbReference type="Google" id="ProtNLM"/>
    </source>
</evidence>
<evidence type="ECO:0000256" key="1">
    <source>
        <dbReference type="SAM" id="SignalP"/>
    </source>
</evidence>
<gene>
    <name evidence="2" type="ORF">PG2T_10795</name>
</gene>
<dbReference type="STRING" id="1810504.PG2T_10795"/>
<dbReference type="OrthoDB" id="5616300at2"/>
<reference evidence="3" key="1">
    <citation type="submission" date="2016-03" db="EMBL/GenBank/DDBJ databases">
        <title>Complete genome sequence of Solimmundus cernigliae, representing a novel lineage of polycyclic aromatic hydrocarbon degraders within the Gammaproteobacteria.</title>
        <authorList>
            <person name="Singleton D.R."/>
            <person name="Dickey A.N."/>
            <person name="Scholl E.H."/>
            <person name="Wright F.A."/>
            <person name="Aitken M.D."/>
        </authorList>
    </citation>
    <scope>NUCLEOTIDE SEQUENCE [LARGE SCALE GENOMIC DNA]</scope>
    <source>
        <strain evidence="3">TR3.2</strain>
    </source>
</reference>
<keyword evidence="3" id="KW-1185">Reference proteome</keyword>
<organism evidence="2 3">
    <name type="scientific">Immundisolibacter cernigliae</name>
    <dbReference type="NCBI Taxonomy" id="1810504"/>
    <lineage>
        <taxon>Bacteria</taxon>
        <taxon>Pseudomonadati</taxon>
        <taxon>Pseudomonadota</taxon>
        <taxon>Gammaproteobacteria</taxon>
        <taxon>Immundisolibacterales</taxon>
        <taxon>Immundisolibacteraceae</taxon>
        <taxon>Immundisolibacter</taxon>
    </lineage>
</organism>
<proteinExistence type="predicted"/>
<evidence type="ECO:0000313" key="3">
    <source>
        <dbReference type="Proteomes" id="UP000092952"/>
    </source>
</evidence>
<dbReference type="InParanoid" id="A0A1B1YV33"/>